<protein>
    <recommendedName>
        <fullName evidence="6">Cytochrome c domain-containing protein</fullName>
    </recommendedName>
</protein>
<dbReference type="Proteomes" id="UP000092952">
    <property type="component" value="Chromosome"/>
</dbReference>
<dbReference type="Gene3D" id="1.10.760.10">
    <property type="entry name" value="Cytochrome c-like domain"/>
    <property type="match status" value="1"/>
</dbReference>
<keyword evidence="3 4" id="KW-0408">Iron</keyword>
<evidence type="ECO:0000256" key="3">
    <source>
        <dbReference type="ARBA" id="ARBA00023004"/>
    </source>
</evidence>
<evidence type="ECO:0000259" key="6">
    <source>
        <dbReference type="PROSITE" id="PS51007"/>
    </source>
</evidence>
<feature type="region of interest" description="Disordered" evidence="5">
    <location>
        <begin position="26"/>
        <end position="45"/>
    </location>
</feature>
<reference evidence="8" key="1">
    <citation type="submission" date="2016-03" db="EMBL/GenBank/DDBJ databases">
        <title>Complete genome sequence of Solimmundus cernigliae, representing a novel lineage of polycyclic aromatic hydrocarbon degraders within the Gammaproteobacteria.</title>
        <authorList>
            <person name="Singleton D.R."/>
            <person name="Dickey A.N."/>
            <person name="Scholl E.H."/>
            <person name="Wright F.A."/>
            <person name="Aitken M.D."/>
        </authorList>
    </citation>
    <scope>NUCLEOTIDE SEQUENCE [LARGE SCALE GENOMIC DNA]</scope>
    <source>
        <strain evidence="8">TR3.2</strain>
    </source>
</reference>
<evidence type="ECO:0000313" key="8">
    <source>
        <dbReference type="Proteomes" id="UP000092952"/>
    </source>
</evidence>
<dbReference type="PROSITE" id="PS51007">
    <property type="entry name" value="CYTC"/>
    <property type="match status" value="1"/>
</dbReference>
<dbReference type="GO" id="GO:0020037">
    <property type="term" value="F:heme binding"/>
    <property type="evidence" value="ECO:0007669"/>
    <property type="project" value="InterPro"/>
</dbReference>
<gene>
    <name evidence="7" type="ORF">PG2T_03435</name>
</gene>
<keyword evidence="2 4" id="KW-0479">Metal-binding</keyword>
<dbReference type="InterPro" id="IPR036909">
    <property type="entry name" value="Cyt_c-like_dom_sf"/>
</dbReference>
<dbReference type="RefSeq" id="WP_083214729.1">
    <property type="nucleotide sequence ID" value="NZ_CP014671.1"/>
</dbReference>
<proteinExistence type="predicted"/>
<evidence type="ECO:0000256" key="1">
    <source>
        <dbReference type="ARBA" id="ARBA00022617"/>
    </source>
</evidence>
<sequence>MPDPAQIELGGQLYFQMCRQCHGPELQSSGAGSFDLRQFPPDDPQRFRESVMHGKNDGMPAHDDILTNEDVDALFAYVVATQQARQARKP</sequence>
<evidence type="ECO:0000256" key="5">
    <source>
        <dbReference type="SAM" id="MobiDB-lite"/>
    </source>
</evidence>
<dbReference type="EMBL" id="CP014671">
    <property type="protein sequence ID" value="ANX03333.1"/>
    <property type="molecule type" value="Genomic_DNA"/>
</dbReference>
<dbReference type="SUPFAM" id="SSF46626">
    <property type="entry name" value="Cytochrome c"/>
    <property type="match status" value="1"/>
</dbReference>
<dbReference type="GO" id="GO:0046872">
    <property type="term" value="F:metal ion binding"/>
    <property type="evidence" value="ECO:0007669"/>
    <property type="project" value="UniProtKB-KW"/>
</dbReference>
<dbReference type="InParanoid" id="A0A1B1YRF1"/>
<feature type="domain" description="Cytochrome c" evidence="6">
    <location>
        <begin position="5"/>
        <end position="82"/>
    </location>
</feature>
<evidence type="ECO:0000313" key="7">
    <source>
        <dbReference type="EMBL" id="ANX03333.1"/>
    </source>
</evidence>
<dbReference type="InterPro" id="IPR009056">
    <property type="entry name" value="Cyt_c-like_dom"/>
</dbReference>
<dbReference type="KEGG" id="gbi:PG2T_03435"/>
<keyword evidence="8" id="KW-1185">Reference proteome</keyword>
<dbReference type="AlphaFoldDB" id="A0A1B1YRF1"/>
<dbReference type="Pfam" id="PF13442">
    <property type="entry name" value="Cytochrome_CBB3"/>
    <property type="match status" value="1"/>
</dbReference>
<accession>A0A1B1YRF1</accession>
<dbReference type="STRING" id="1810504.PG2T_03435"/>
<evidence type="ECO:0000256" key="2">
    <source>
        <dbReference type="ARBA" id="ARBA00022723"/>
    </source>
</evidence>
<dbReference type="GO" id="GO:0009055">
    <property type="term" value="F:electron transfer activity"/>
    <property type="evidence" value="ECO:0007669"/>
    <property type="project" value="InterPro"/>
</dbReference>
<organism evidence="7 8">
    <name type="scientific">Immundisolibacter cernigliae</name>
    <dbReference type="NCBI Taxonomy" id="1810504"/>
    <lineage>
        <taxon>Bacteria</taxon>
        <taxon>Pseudomonadati</taxon>
        <taxon>Pseudomonadota</taxon>
        <taxon>Gammaproteobacteria</taxon>
        <taxon>Immundisolibacterales</taxon>
        <taxon>Immundisolibacteraceae</taxon>
        <taxon>Immundisolibacter</taxon>
    </lineage>
</organism>
<evidence type="ECO:0000256" key="4">
    <source>
        <dbReference type="PROSITE-ProRule" id="PRU00433"/>
    </source>
</evidence>
<keyword evidence="1 4" id="KW-0349">Heme</keyword>
<name>A0A1B1YRF1_9GAMM</name>